<dbReference type="AlphaFoldDB" id="A0A0C2XSA8"/>
<dbReference type="PANTHER" id="PTHR43591">
    <property type="entry name" value="METHYLTRANSFERASE"/>
    <property type="match status" value="1"/>
</dbReference>
<gene>
    <name evidence="3" type="ORF">M408DRAFT_21035</name>
</gene>
<evidence type="ECO:0000313" key="4">
    <source>
        <dbReference type="Proteomes" id="UP000054097"/>
    </source>
</evidence>
<organism evidence="3 4">
    <name type="scientific">Serendipita vermifera MAFF 305830</name>
    <dbReference type="NCBI Taxonomy" id="933852"/>
    <lineage>
        <taxon>Eukaryota</taxon>
        <taxon>Fungi</taxon>
        <taxon>Dikarya</taxon>
        <taxon>Basidiomycota</taxon>
        <taxon>Agaricomycotina</taxon>
        <taxon>Agaricomycetes</taxon>
        <taxon>Sebacinales</taxon>
        <taxon>Serendipitaceae</taxon>
        <taxon>Serendipita</taxon>
    </lineage>
</organism>
<accession>A0A0C2XSA8</accession>
<reference evidence="3 4" key="1">
    <citation type="submission" date="2014-04" db="EMBL/GenBank/DDBJ databases">
        <authorList>
            <consortium name="DOE Joint Genome Institute"/>
            <person name="Kuo A."/>
            <person name="Zuccaro A."/>
            <person name="Kohler A."/>
            <person name="Nagy L.G."/>
            <person name="Floudas D."/>
            <person name="Copeland A."/>
            <person name="Barry K.W."/>
            <person name="Cichocki N."/>
            <person name="Veneault-Fourrey C."/>
            <person name="LaButti K."/>
            <person name="Lindquist E.A."/>
            <person name="Lipzen A."/>
            <person name="Lundell T."/>
            <person name="Morin E."/>
            <person name="Murat C."/>
            <person name="Sun H."/>
            <person name="Tunlid A."/>
            <person name="Henrissat B."/>
            <person name="Grigoriev I.V."/>
            <person name="Hibbett D.S."/>
            <person name="Martin F."/>
            <person name="Nordberg H.P."/>
            <person name="Cantor M.N."/>
            <person name="Hua S.X."/>
        </authorList>
    </citation>
    <scope>NUCLEOTIDE SEQUENCE [LARGE SCALE GENOMIC DNA]</scope>
    <source>
        <strain evidence="3 4">MAFF 305830</strain>
    </source>
</reference>
<evidence type="ECO:0000313" key="3">
    <source>
        <dbReference type="EMBL" id="KIM31827.1"/>
    </source>
</evidence>
<dbReference type="SUPFAM" id="SSF53335">
    <property type="entry name" value="S-adenosyl-L-methionine-dependent methyltransferases"/>
    <property type="match status" value="1"/>
</dbReference>
<dbReference type="CDD" id="cd02440">
    <property type="entry name" value="AdoMet_MTases"/>
    <property type="match status" value="1"/>
</dbReference>
<evidence type="ECO:0000259" key="2">
    <source>
        <dbReference type="Pfam" id="PF13847"/>
    </source>
</evidence>
<keyword evidence="4" id="KW-1185">Reference proteome</keyword>
<dbReference type="InterPro" id="IPR025714">
    <property type="entry name" value="Methyltranfer_dom"/>
</dbReference>
<dbReference type="STRING" id="933852.A0A0C2XSA8"/>
<dbReference type="HOGENOM" id="CLU_010595_5_0_1"/>
<reference evidence="4" key="2">
    <citation type="submission" date="2015-01" db="EMBL/GenBank/DDBJ databases">
        <title>Evolutionary Origins and Diversification of the Mycorrhizal Mutualists.</title>
        <authorList>
            <consortium name="DOE Joint Genome Institute"/>
            <consortium name="Mycorrhizal Genomics Consortium"/>
            <person name="Kohler A."/>
            <person name="Kuo A."/>
            <person name="Nagy L.G."/>
            <person name="Floudas D."/>
            <person name="Copeland A."/>
            <person name="Barry K.W."/>
            <person name="Cichocki N."/>
            <person name="Veneault-Fourrey C."/>
            <person name="LaButti K."/>
            <person name="Lindquist E.A."/>
            <person name="Lipzen A."/>
            <person name="Lundell T."/>
            <person name="Morin E."/>
            <person name="Murat C."/>
            <person name="Riley R."/>
            <person name="Ohm R."/>
            <person name="Sun H."/>
            <person name="Tunlid A."/>
            <person name="Henrissat B."/>
            <person name="Grigoriev I.V."/>
            <person name="Hibbett D.S."/>
            <person name="Martin F."/>
        </authorList>
    </citation>
    <scope>NUCLEOTIDE SEQUENCE [LARGE SCALE GENOMIC DNA]</scope>
    <source>
        <strain evidence="4">MAFF 305830</strain>
    </source>
</reference>
<sequence>MTDSKNRTKELYTLPHASSVEEGGRLDGQHNMLKILLDGLFPCPELVAKVMMDEEGRAKSVLDLGSGSGAWCMDVANQFPQAQVVGIDIAPNLQRDTSNCRFELWDINQGLSPFHGQFDLVHVRFIHGIVNHHNLTLEAIKCLKPGGLIIFLRVGPIVTDDRTTLMPAASSRMPDQSWYQRFWSFVELGSTQRGLPAEIYNHDYDEGFWDHDTMDAKTCGAAFITIPLGAWVTTSDPAETARLRTIGKFWAENAMRIHRHLDHVMSSAGRSEKDIELLHTHLDNELQTTRIRSSMIIRAIWGCSQSVEDANSRNHSPPRDEDAPLPLLSNEPGEYRVITIFDNKPTWTKFNAQLMSTMTPDTKKLRGIPGFDPIEA</sequence>
<dbReference type="OrthoDB" id="2013972at2759"/>
<proteinExistence type="predicted"/>
<dbReference type="Proteomes" id="UP000054097">
    <property type="component" value="Unassembled WGS sequence"/>
</dbReference>
<dbReference type="InterPro" id="IPR029063">
    <property type="entry name" value="SAM-dependent_MTases_sf"/>
</dbReference>
<evidence type="ECO:0000256" key="1">
    <source>
        <dbReference type="SAM" id="MobiDB-lite"/>
    </source>
</evidence>
<feature type="region of interest" description="Disordered" evidence="1">
    <location>
        <begin position="308"/>
        <end position="328"/>
    </location>
</feature>
<dbReference type="Gene3D" id="3.40.50.150">
    <property type="entry name" value="Vaccinia Virus protein VP39"/>
    <property type="match status" value="1"/>
</dbReference>
<protein>
    <recommendedName>
        <fullName evidence="2">Methyltransferase domain-containing protein</fullName>
    </recommendedName>
</protein>
<dbReference type="EMBL" id="KN824281">
    <property type="protein sequence ID" value="KIM31827.1"/>
    <property type="molecule type" value="Genomic_DNA"/>
</dbReference>
<dbReference type="Pfam" id="PF13847">
    <property type="entry name" value="Methyltransf_31"/>
    <property type="match status" value="1"/>
</dbReference>
<feature type="domain" description="Methyltransferase" evidence="2">
    <location>
        <begin position="58"/>
        <end position="163"/>
    </location>
</feature>
<name>A0A0C2XSA8_SERVB</name>